<dbReference type="Proteomes" id="UP000034653">
    <property type="component" value="Unassembled WGS sequence"/>
</dbReference>
<gene>
    <name evidence="2" type="ORF">UX19_C0006G0003</name>
</gene>
<organism evidence="2 3">
    <name type="scientific">Candidatus Woesebacteria bacterium GW2011_GWA1_45_8</name>
    <dbReference type="NCBI Taxonomy" id="1618559"/>
    <lineage>
        <taxon>Bacteria</taxon>
        <taxon>Candidatus Woeseibacteriota</taxon>
    </lineage>
</organism>
<comment type="caution">
    <text evidence="2">The sequence shown here is derived from an EMBL/GenBank/DDBJ whole genome shotgun (WGS) entry which is preliminary data.</text>
</comment>
<dbReference type="SUPFAM" id="SSF48452">
    <property type="entry name" value="TPR-like"/>
    <property type="match status" value="1"/>
</dbReference>
<accession>A0A0G1MVE2</accession>
<dbReference type="InterPro" id="IPR019734">
    <property type="entry name" value="TPR_rpt"/>
</dbReference>
<dbReference type="Gene3D" id="1.25.40.10">
    <property type="entry name" value="Tetratricopeptide repeat domain"/>
    <property type="match status" value="1"/>
</dbReference>
<feature type="repeat" description="TPR" evidence="1">
    <location>
        <begin position="36"/>
        <end position="69"/>
    </location>
</feature>
<proteinExistence type="predicted"/>
<dbReference type="Pfam" id="PF14559">
    <property type="entry name" value="TPR_19"/>
    <property type="match status" value="1"/>
</dbReference>
<evidence type="ECO:0000313" key="2">
    <source>
        <dbReference type="EMBL" id="KKU12127.1"/>
    </source>
</evidence>
<dbReference type="InterPro" id="IPR011990">
    <property type="entry name" value="TPR-like_helical_dom_sf"/>
</dbReference>
<evidence type="ECO:0000313" key="3">
    <source>
        <dbReference type="Proteomes" id="UP000034653"/>
    </source>
</evidence>
<name>A0A0G1MVE2_9BACT</name>
<protein>
    <submittedName>
        <fullName evidence="2">Uncharacterized protein</fullName>
    </submittedName>
</protein>
<dbReference type="SMART" id="SM00028">
    <property type="entry name" value="TPR"/>
    <property type="match status" value="1"/>
</dbReference>
<dbReference type="AlphaFoldDB" id="A0A0G1MVE2"/>
<dbReference type="EMBL" id="LCLG01000006">
    <property type="protein sequence ID" value="KKU12127.1"/>
    <property type="molecule type" value="Genomic_DNA"/>
</dbReference>
<dbReference type="PROSITE" id="PS50005">
    <property type="entry name" value="TPR"/>
    <property type="match status" value="1"/>
</dbReference>
<evidence type="ECO:0000256" key="1">
    <source>
        <dbReference type="PROSITE-ProRule" id="PRU00339"/>
    </source>
</evidence>
<reference evidence="2 3" key="1">
    <citation type="journal article" date="2015" name="Nature">
        <title>rRNA introns, odd ribosomes, and small enigmatic genomes across a large radiation of phyla.</title>
        <authorList>
            <person name="Brown C.T."/>
            <person name="Hug L.A."/>
            <person name="Thomas B.C."/>
            <person name="Sharon I."/>
            <person name="Castelle C.J."/>
            <person name="Singh A."/>
            <person name="Wilkins M.J."/>
            <person name="Williams K.H."/>
            <person name="Banfield J.F."/>
        </authorList>
    </citation>
    <scope>NUCLEOTIDE SEQUENCE [LARGE SCALE GENOMIC DNA]</scope>
</reference>
<keyword evidence="1" id="KW-0802">TPR repeat</keyword>
<sequence>MDIDLAQRAISAALSGNWKDALKFNLQIVSDNPKDIDALNRLARCYAELGQVKRAVLTCEKALKIDPFNSIAVKSHKKWKTLKSGEKTNGQVVSSPELFLEEPGKTKLVYLLHVGDHKTLATLDCGDEVRLNPKSHRIPVLTQEGRYIGRLPDDLSARLRKLIEAGGIYKILIKSVDPKEVGVFIREVKKAESLKDLASFPAEKIDYASFTPPELVHKKGLVPTAVEEEETS</sequence>